<evidence type="ECO:0000313" key="2">
    <source>
        <dbReference type="EMBL" id="BAX25045.1"/>
    </source>
</evidence>
<gene>
    <name evidence="2" type="primary">OA_BBa0050L12.17</name>
</gene>
<evidence type="ECO:0000256" key="1">
    <source>
        <dbReference type="SAM" id="MobiDB-lite"/>
    </source>
</evidence>
<dbReference type="EMBL" id="AP011470">
    <property type="protein sequence ID" value="BAX25045.1"/>
    <property type="molecule type" value="Genomic_DNA"/>
</dbReference>
<feature type="region of interest" description="Disordered" evidence="1">
    <location>
        <begin position="18"/>
        <end position="49"/>
    </location>
</feature>
<organism evidence="2">
    <name type="scientific">Oryza alta</name>
    <dbReference type="NCBI Taxonomy" id="52545"/>
    <lineage>
        <taxon>Eukaryota</taxon>
        <taxon>Viridiplantae</taxon>
        <taxon>Streptophyta</taxon>
        <taxon>Embryophyta</taxon>
        <taxon>Tracheophyta</taxon>
        <taxon>Spermatophyta</taxon>
        <taxon>Magnoliopsida</taxon>
        <taxon>Liliopsida</taxon>
        <taxon>Poales</taxon>
        <taxon>Poaceae</taxon>
        <taxon>BOP clade</taxon>
        <taxon>Oryzoideae</taxon>
        <taxon>Oryzeae</taxon>
        <taxon>Oryzinae</taxon>
        <taxon>Oryza</taxon>
    </lineage>
</organism>
<feature type="compositionally biased region" description="Low complexity" evidence="1">
    <location>
        <begin position="37"/>
        <end position="48"/>
    </location>
</feature>
<accession>A0A1V1H7S1</accession>
<feature type="compositionally biased region" description="Basic residues" evidence="1">
    <location>
        <begin position="87"/>
        <end position="97"/>
    </location>
</feature>
<proteinExistence type="predicted"/>
<reference evidence="2" key="1">
    <citation type="submission" date="2009-05" db="EMBL/GenBank/DDBJ databases">
        <title>Oryza sativa Japonica Group genomic DNA, chromosome 6, BAC clone:KMK0024M20, cultivar:Khau Mac Kho.</title>
        <authorList>
            <person name="Matsumoto T."/>
            <person name="Wu J."/>
            <person name="Kanamori H."/>
        </authorList>
    </citation>
    <scope>NUCLEOTIDE SEQUENCE</scope>
    <source>
        <strain evidence="2">IRGC 105143</strain>
    </source>
</reference>
<feature type="region of interest" description="Disordered" evidence="1">
    <location>
        <begin position="85"/>
        <end position="128"/>
    </location>
</feature>
<sequence length="128" mass="13348">MRLGAGARARGRRCRAGAGWRQEAGGTGGVGAPRQCRLGPGALGRRPGMAVPRRRLGLGNAQLGMEEAEGGLGLATTLAVRELGHGKMQRRRSRRMTTKAAQSSGADYPVRLTSMARQHSGEGSGQTA</sequence>
<name>A0A1V1H7S1_9ORYZ</name>
<protein>
    <submittedName>
        <fullName evidence="2">Uncharacterized protein</fullName>
    </submittedName>
</protein>
<dbReference type="AlphaFoldDB" id="A0A1V1H7S1"/>